<evidence type="ECO:0000256" key="3">
    <source>
        <dbReference type="ARBA" id="ARBA00023002"/>
    </source>
</evidence>
<evidence type="ECO:0000256" key="1">
    <source>
        <dbReference type="ARBA" id="ARBA00004953"/>
    </source>
</evidence>
<dbReference type="InterPro" id="IPR003723">
    <property type="entry name" value="Precorrin-6x_reduct"/>
</dbReference>
<organism evidence="4 5">
    <name type="scientific">Kurthia gibsonii</name>
    <dbReference type="NCBI Taxonomy" id="33946"/>
    <lineage>
        <taxon>Bacteria</taxon>
        <taxon>Bacillati</taxon>
        <taxon>Bacillota</taxon>
        <taxon>Bacilli</taxon>
        <taxon>Bacillales</taxon>
        <taxon>Caryophanaceae</taxon>
        <taxon>Kurthia</taxon>
    </lineage>
</organism>
<gene>
    <name evidence="4" type="primary">cobK</name>
    <name evidence="4" type="ORF">AAF454_12960</name>
</gene>
<evidence type="ECO:0000256" key="2">
    <source>
        <dbReference type="ARBA" id="ARBA00022573"/>
    </source>
</evidence>
<dbReference type="EC" id="1.3.1.54" evidence="4"/>
<evidence type="ECO:0000313" key="4">
    <source>
        <dbReference type="EMBL" id="MEL5989315.1"/>
    </source>
</evidence>
<keyword evidence="5" id="KW-1185">Reference proteome</keyword>
<accession>A0ABU9LMX2</accession>
<dbReference type="PANTHER" id="PTHR36925:SF1">
    <property type="entry name" value="COBALT-PRECORRIN-6A REDUCTASE"/>
    <property type="match status" value="1"/>
</dbReference>
<dbReference type="NCBIfam" id="TIGR00715">
    <property type="entry name" value="precor6x_red"/>
    <property type="match status" value="1"/>
</dbReference>
<dbReference type="PANTHER" id="PTHR36925">
    <property type="entry name" value="COBALT-PRECORRIN-6A REDUCTASE"/>
    <property type="match status" value="1"/>
</dbReference>
<keyword evidence="3 4" id="KW-0560">Oxidoreductase</keyword>
<keyword evidence="2" id="KW-0169">Cobalamin biosynthesis</keyword>
<evidence type="ECO:0000313" key="5">
    <source>
        <dbReference type="Proteomes" id="UP001398420"/>
    </source>
</evidence>
<reference evidence="4 5" key="1">
    <citation type="submission" date="2024-04" db="EMBL/GenBank/DDBJ databases">
        <authorList>
            <person name="Wu Y.S."/>
            <person name="Zhang L."/>
        </authorList>
    </citation>
    <scope>NUCLEOTIDE SEQUENCE [LARGE SCALE GENOMIC DNA]</scope>
    <source>
        <strain evidence="4 5">KG-01</strain>
    </source>
</reference>
<dbReference type="RefSeq" id="WP_087682525.1">
    <property type="nucleotide sequence ID" value="NZ_JBCEWA010000011.1"/>
</dbReference>
<sequence>MMFFLAGTSDARALAVRLNNHHDVLATVVTDSAAASLQAEGIATHVGRLTAEEMAEKVTARGDKIIVDASHPYAEEASKNAQQAAQLAGVPYCRYERMSEDYESDLITVVETYEEAALEAKKRKGNVMLLTGSKTLQIFTKHLLGEEEITLIARMLPRIDNMEKCEALGLPQKQIIAMQGPFTAELNTALYKQYDTTLMITKESGKVGSVDEKITTALALGIEVILIARPKMDYPNMFRNFDDIEQFIGGI</sequence>
<dbReference type="GO" id="GO:0016994">
    <property type="term" value="F:precorrin-6A reductase activity"/>
    <property type="evidence" value="ECO:0007669"/>
    <property type="project" value="UniProtKB-EC"/>
</dbReference>
<dbReference type="EMBL" id="JBCEWA010000011">
    <property type="protein sequence ID" value="MEL5989315.1"/>
    <property type="molecule type" value="Genomic_DNA"/>
</dbReference>
<comment type="caution">
    <text evidence="4">The sequence shown here is derived from an EMBL/GenBank/DDBJ whole genome shotgun (WGS) entry which is preliminary data.</text>
</comment>
<name>A0ABU9LMX2_9BACL</name>
<protein>
    <submittedName>
        <fullName evidence="4">Precorrin-6A reductase</fullName>
        <ecNumber evidence="4">1.3.1.54</ecNumber>
    </submittedName>
</protein>
<dbReference type="PROSITE" id="PS51014">
    <property type="entry name" value="COBK_CBIJ"/>
    <property type="match status" value="1"/>
</dbReference>
<comment type="pathway">
    <text evidence="1">Cofactor biosynthesis; adenosylcobalamin biosynthesis.</text>
</comment>
<proteinExistence type="predicted"/>
<dbReference type="Proteomes" id="UP001398420">
    <property type="component" value="Unassembled WGS sequence"/>
</dbReference>
<dbReference type="Pfam" id="PF02571">
    <property type="entry name" value="CbiJ"/>
    <property type="match status" value="1"/>
</dbReference>